<evidence type="ECO:0000313" key="2">
    <source>
        <dbReference type="Proteomes" id="UP000316958"/>
    </source>
</evidence>
<organism evidence="1 2">
    <name type="scientific">Microcystis aeruginosa Ma_QC_Ch_20071001_S25D</name>
    <dbReference type="NCBI Taxonomy" id="2486250"/>
    <lineage>
        <taxon>Bacteria</taxon>
        <taxon>Bacillati</taxon>
        <taxon>Cyanobacteriota</taxon>
        <taxon>Cyanophyceae</taxon>
        <taxon>Oscillatoriophycideae</taxon>
        <taxon>Chroococcales</taxon>
        <taxon>Microcystaceae</taxon>
        <taxon>Microcystis</taxon>
    </lineage>
</organism>
<gene>
    <name evidence="1" type="ORF">EWV57_10640</name>
</gene>
<evidence type="ECO:0008006" key="3">
    <source>
        <dbReference type="Google" id="ProtNLM"/>
    </source>
</evidence>
<dbReference type="AlphaFoldDB" id="A0A552FUG2"/>
<accession>A0A552FUG2</accession>
<proteinExistence type="predicted"/>
<reference evidence="1 2" key="1">
    <citation type="submission" date="2019-01" db="EMBL/GenBank/DDBJ databases">
        <title>Coherence of Microcystis species and biogeography revealed through population genomics.</title>
        <authorList>
            <person name="Perez-Carrascal O.M."/>
            <person name="Terrat Y."/>
            <person name="Giani A."/>
            <person name="Fortin N."/>
            <person name="Tromas N."/>
            <person name="Shapiro B.J."/>
        </authorList>
    </citation>
    <scope>NUCLEOTIDE SEQUENCE [LARGE SCALE GENOMIC DNA]</scope>
    <source>
        <strain evidence="1">Ma_QC_Ch_20071001_S25D</strain>
    </source>
</reference>
<evidence type="ECO:0000313" key="1">
    <source>
        <dbReference type="EMBL" id="TRU50374.1"/>
    </source>
</evidence>
<comment type="caution">
    <text evidence="1">The sequence shown here is derived from an EMBL/GenBank/DDBJ whole genome shotgun (WGS) entry which is preliminary data.</text>
</comment>
<dbReference type="Proteomes" id="UP000316958">
    <property type="component" value="Unassembled WGS sequence"/>
</dbReference>
<protein>
    <recommendedName>
        <fullName evidence="3">DUF2158 domain-containing protein</fullName>
    </recommendedName>
</protein>
<sequence length="59" mass="6585">MKPGDKVTYIPTGEKGIVKKISENSTRVFVVFGSGITLENYENYTAQSTKLSDIKKGWE</sequence>
<name>A0A552FUG2_MICAE</name>
<dbReference type="EMBL" id="SFBE01000176">
    <property type="protein sequence ID" value="TRU50374.1"/>
    <property type="molecule type" value="Genomic_DNA"/>
</dbReference>